<name>A0A8T3AF96_DENNO</name>
<proteinExistence type="predicted"/>
<dbReference type="AlphaFoldDB" id="A0A8T3AF96"/>
<organism evidence="1 2">
    <name type="scientific">Dendrobium nobile</name>
    <name type="common">Orchid</name>
    <dbReference type="NCBI Taxonomy" id="94219"/>
    <lineage>
        <taxon>Eukaryota</taxon>
        <taxon>Viridiplantae</taxon>
        <taxon>Streptophyta</taxon>
        <taxon>Embryophyta</taxon>
        <taxon>Tracheophyta</taxon>
        <taxon>Spermatophyta</taxon>
        <taxon>Magnoliopsida</taxon>
        <taxon>Liliopsida</taxon>
        <taxon>Asparagales</taxon>
        <taxon>Orchidaceae</taxon>
        <taxon>Epidendroideae</taxon>
        <taxon>Malaxideae</taxon>
        <taxon>Dendrobiinae</taxon>
        <taxon>Dendrobium</taxon>
    </lineage>
</organism>
<evidence type="ECO:0000313" key="1">
    <source>
        <dbReference type="EMBL" id="KAI0494987.1"/>
    </source>
</evidence>
<keyword evidence="2" id="KW-1185">Reference proteome</keyword>
<reference evidence="1" key="1">
    <citation type="journal article" date="2022" name="Front. Genet.">
        <title>Chromosome-Scale Assembly of the Dendrobium nobile Genome Provides Insights Into the Molecular Mechanism of the Biosynthesis of the Medicinal Active Ingredient of Dendrobium.</title>
        <authorList>
            <person name="Xu Q."/>
            <person name="Niu S.-C."/>
            <person name="Li K.-L."/>
            <person name="Zheng P.-J."/>
            <person name="Zhang X.-J."/>
            <person name="Jia Y."/>
            <person name="Liu Y."/>
            <person name="Niu Y.-X."/>
            <person name="Yu L.-H."/>
            <person name="Chen D.-F."/>
            <person name="Zhang G.-Q."/>
        </authorList>
    </citation>
    <scope>NUCLEOTIDE SEQUENCE</scope>
    <source>
        <tissue evidence="1">Leaf</tissue>
    </source>
</reference>
<accession>A0A8T3AF96</accession>
<evidence type="ECO:0000313" key="2">
    <source>
        <dbReference type="Proteomes" id="UP000829196"/>
    </source>
</evidence>
<protein>
    <submittedName>
        <fullName evidence="1">Uncharacterized protein</fullName>
    </submittedName>
</protein>
<comment type="caution">
    <text evidence="1">The sequence shown here is derived from an EMBL/GenBank/DDBJ whole genome shotgun (WGS) entry which is preliminary data.</text>
</comment>
<dbReference type="EMBL" id="JAGYWB010000017">
    <property type="protein sequence ID" value="KAI0494987.1"/>
    <property type="molecule type" value="Genomic_DNA"/>
</dbReference>
<sequence length="65" mass="7857">MQGYCPKIHFRCRMSSFREVSNELVEKFGEQFVRSLRDVLSLINFLVPSFQKTRYKFLKNSIPFY</sequence>
<gene>
    <name evidence="1" type="ORF">KFK09_025133</name>
</gene>
<dbReference type="Proteomes" id="UP000829196">
    <property type="component" value="Unassembled WGS sequence"/>
</dbReference>